<dbReference type="EnsemblPlants" id="evm.model.09.976">
    <property type="protein sequence ID" value="cds.evm.model.09.976"/>
    <property type="gene ID" value="evm.TU.09.976"/>
</dbReference>
<feature type="region of interest" description="Disordered" evidence="1">
    <location>
        <begin position="187"/>
        <end position="243"/>
    </location>
</feature>
<dbReference type="Gramene" id="evm.model.09.976">
    <property type="protein sequence ID" value="cds.evm.model.09.976"/>
    <property type="gene ID" value="evm.TU.09.976"/>
</dbReference>
<protein>
    <submittedName>
        <fullName evidence="2">Uncharacterized protein</fullName>
    </submittedName>
</protein>
<feature type="region of interest" description="Disordered" evidence="1">
    <location>
        <begin position="77"/>
        <end position="113"/>
    </location>
</feature>
<reference evidence="2" key="1">
    <citation type="submission" date="2018-11" db="EMBL/GenBank/DDBJ databases">
        <authorList>
            <person name="Grassa J C."/>
        </authorList>
    </citation>
    <scope>NUCLEOTIDE SEQUENCE [LARGE SCALE GENOMIC DNA]</scope>
</reference>
<feature type="compositionally biased region" description="Basic and acidic residues" evidence="1">
    <location>
        <begin position="132"/>
        <end position="144"/>
    </location>
</feature>
<dbReference type="Proteomes" id="UP000596661">
    <property type="component" value="Chromosome 9"/>
</dbReference>
<proteinExistence type="predicted"/>
<organism evidence="2 3">
    <name type="scientific">Cannabis sativa</name>
    <name type="common">Hemp</name>
    <name type="synonym">Marijuana</name>
    <dbReference type="NCBI Taxonomy" id="3483"/>
    <lineage>
        <taxon>Eukaryota</taxon>
        <taxon>Viridiplantae</taxon>
        <taxon>Streptophyta</taxon>
        <taxon>Embryophyta</taxon>
        <taxon>Tracheophyta</taxon>
        <taxon>Spermatophyta</taxon>
        <taxon>Magnoliopsida</taxon>
        <taxon>eudicotyledons</taxon>
        <taxon>Gunneridae</taxon>
        <taxon>Pentapetalae</taxon>
        <taxon>rosids</taxon>
        <taxon>fabids</taxon>
        <taxon>Rosales</taxon>
        <taxon>Cannabaceae</taxon>
        <taxon>Cannabis</taxon>
    </lineage>
</organism>
<sequence>RVLTFNSLGPFVGTTSLSQVVSLHTIDTKCLDALTAYRTWRFALTTTSWSLRGKTSLRPSSEKKALMVTTLKVTASITTKGEGVRRRKDLPSSPRHPPPPTPKNSNPALSVQRPLAKVGDLNRTRRHEELHVIDGWHPEGESKKGLSRKKNLRGRSEKHESIRWGKTIIGETSCSFMKGLQPKNLVQGNTALAPPSQEKRKQKVSPLNHDGESHNDGMRGVLLKAPSELLGKSKFHSPTPKKG</sequence>
<reference evidence="2" key="2">
    <citation type="submission" date="2021-03" db="UniProtKB">
        <authorList>
            <consortium name="EnsemblPlants"/>
        </authorList>
    </citation>
    <scope>IDENTIFICATION</scope>
</reference>
<dbReference type="EMBL" id="UZAU01000742">
    <property type="status" value="NOT_ANNOTATED_CDS"/>
    <property type="molecule type" value="Genomic_DNA"/>
</dbReference>
<dbReference type="AlphaFoldDB" id="A0A803QHZ1"/>
<accession>A0A803QHZ1</accession>
<evidence type="ECO:0000313" key="3">
    <source>
        <dbReference type="Proteomes" id="UP000596661"/>
    </source>
</evidence>
<feature type="compositionally biased region" description="Basic residues" evidence="1">
    <location>
        <begin position="233"/>
        <end position="243"/>
    </location>
</feature>
<evidence type="ECO:0000313" key="2">
    <source>
        <dbReference type="EnsemblPlants" id="cds.evm.model.09.976"/>
    </source>
</evidence>
<evidence type="ECO:0000256" key="1">
    <source>
        <dbReference type="SAM" id="MobiDB-lite"/>
    </source>
</evidence>
<name>A0A803QHZ1_CANSA</name>
<keyword evidence="3" id="KW-1185">Reference proteome</keyword>
<feature type="region of interest" description="Disordered" evidence="1">
    <location>
        <begin position="132"/>
        <end position="160"/>
    </location>
</feature>